<name>A0A0A9D8Z1_ARUDO</name>
<feature type="transmembrane region" description="Helical" evidence="1">
    <location>
        <begin position="7"/>
        <end position="25"/>
    </location>
</feature>
<sequence length="35" mass="4340">MLYDFKGSYYLFLLLHLLLWDFVYVTKKYLVMSTD</sequence>
<reference evidence="2" key="2">
    <citation type="journal article" date="2015" name="Data Brief">
        <title>Shoot transcriptome of the giant reed, Arundo donax.</title>
        <authorList>
            <person name="Barrero R.A."/>
            <person name="Guerrero F.D."/>
            <person name="Moolhuijzen P."/>
            <person name="Goolsby J.A."/>
            <person name="Tidwell J."/>
            <person name="Bellgard S.E."/>
            <person name="Bellgard M.I."/>
        </authorList>
    </citation>
    <scope>NUCLEOTIDE SEQUENCE</scope>
    <source>
        <tissue evidence="2">Shoot tissue taken approximately 20 cm above the soil surface</tissue>
    </source>
</reference>
<evidence type="ECO:0000313" key="2">
    <source>
        <dbReference type="EMBL" id="JAD83133.1"/>
    </source>
</evidence>
<evidence type="ECO:0000256" key="1">
    <source>
        <dbReference type="SAM" id="Phobius"/>
    </source>
</evidence>
<keyword evidence="1" id="KW-1133">Transmembrane helix</keyword>
<proteinExistence type="predicted"/>
<dbReference type="AlphaFoldDB" id="A0A0A9D8Z1"/>
<organism evidence="2">
    <name type="scientific">Arundo donax</name>
    <name type="common">Giant reed</name>
    <name type="synonym">Donax arundinaceus</name>
    <dbReference type="NCBI Taxonomy" id="35708"/>
    <lineage>
        <taxon>Eukaryota</taxon>
        <taxon>Viridiplantae</taxon>
        <taxon>Streptophyta</taxon>
        <taxon>Embryophyta</taxon>
        <taxon>Tracheophyta</taxon>
        <taxon>Spermatophyta</taxon>
        <taxon>Magnoliopsida</taxon>
        <taxon>Liliopsida</taxon>
        <taxon>Poales</taxon>
        <taxon>Poaceae</taxon>
        <taxon>PACMAD clade</taxon>
        <taxon>Arundinoideae</taxon>
        <taxon>Arundineae</taxon>
        <taxon>Arundo</taxon>
    </lineage>
</organism>
<accession>A0A0A9D8Z1</accession>
<keyword evidence="1" id="KW-0472">Membrane</keyword>
<protein>
    <submittedName>
        <fullName evidence="2">Uncharacterized protein</fullName>
    </submittedName>
</protein>
<dbReference type="EMBL" id="GBRH01214762">
    <property type="protein sequence ID" value="JAD83133.1"/>
    <property type="molecule type" value="Transcribed_RNA"/>
</dbReference>
<reference evidence="2" key="1">
    <citation type="submission" date="2014-09" db="EMBL/GenBank/DDBJ databases">
        <authorList>
            <person name="Magalhaes I.L.F."/>
            <person name="Oliveira U."/>
            <person name="Santos F.R."/>
            <person name="Vidigal T.H.D.A."/>
            <person name="Brescovit A.D."/>
            <person name="Santos A.J."/>
        </authorList>
    </citation>
    <scope>NUCLEOTIDE SEQUENCE</scope>
    <source>
        <tissue evidence="2">Shoot tissue taken approximately 20 cm above the soil surface</tissue>
    </source>
</reference>
<keyword evidence="1" id="KW-0812">Transmembrane</keyword>